<keyword evidence="1" id="KW-0472">Membrane</keyword>
<accession>X1D181</accession>
<gene>
    <name evidence="2" type="ORF">S01H4_50054</name>
</gene>
<dbReference type="AlphaFoldDB" id="X1D181"/>
<keyword evidence="1" id="KW-0812">Transmembrane</keyword>
<evidence type="ECO:0000313" key="2">
    <source>
        <dbReference type="EMBL" id="GAG90256.1"/>
    </source>
</evidence>
<reference evidence="2" key="1">
    <citation type="journal article" date="2014" name="Front. Microbiol.">
        <title>High frequency of phylogenetically diverse reductive dehalogenase-homologous genes in deep subseafloor sedimentary metagenomes.</title>
        <authorList>
            <person name="Kawai M."/>
            <person name="Futagami T."/>
            <person name="Toyoda A."/>
            <person name="Takaki Y."/>
            <person name="Nishi S."/>
            <person name="Hori S."/>
            <person name="Arai W."/>
            <person name="Tsubouchi T."/>
            <person name="Morono Y."/>
            <person name="Uchiyama I."/>
            <person name="Ito T."/>
            <person name="Fujiyama A."/>
            <person name="Inagaki F."/>
            <person name="Takami H."/>
        </authorList>
    </citation>
    <scope>NUCLEOTIDE SEQUENCE</scope>
    <source>
        <strain evidence="2">Expedition CK06-06</strain>
    </source>
</reference>
<feature type="transmembrane region" description="Helical" evidence="1">
    <location>
        <begin position="34"/>
        <end position="57"/>
    </location>
</feature>
<proteinExistence type="predicted"/>
<comment type="caution">
    <text evidence="2">The sequence shown here is derived from an EMBL/GenBank/DDBJ whole genome shotgun (WGS) entry which is preliminary data.</text>
</comment>
<name>X1D181_9ZZZZ</name>
<organism evidence="2">
    <name type="scientific">marine sediment metagenome</name>
    <dbReference type="NCBI Taxonomy" id="412755"/>
    <lineage>
        <taxon>unclassified sequences</taxon>
        <taxon>metagenomes</taxon>
        <taxon>ecological metagenomes</taxon>
    </lineage>
</organism>
<evidence type="ECO:0000256" key="1">
    <source>
        <dbReference type="SAM" id="Phobius"/>
    </source>
</evidence>
<keyword evidence="1" id="KW-1133">Transmembrane helix</keyword>
<dbReference type="EMBL" id="BART01028376">
    <property type="protein sequence ID" value="GAG90256.1"/>
    <property type="molecule type" value="Genomic_DNA"/>
</dbReference>
<sequence>MVGGGVTGVSVAFGGGDSSGVKVTTGSIATDVDVAVFVAVFVGVAVFVAVLVGVGVLV</sequence>
<protein>
    <submittedName>
        <fullName evidence="2">Uncharacterized protein</fullName>
    </submittedName>
</protein>